<evidence type="ECO:0008006" key="4">
    <source>
        <dbReference type="Google" id="ProtNLM"/>
    </source>
</evidence>
<keyword evidence="3" id="KW-1185">Reference proteome</keyword>
<keyword evidence="1" id="KW-0812">Transmembrane</keyword>
<dbReference type="Pfam" id="PF04304">
    <property type="entry name" value="DUF454"/>
    <property type="match status" value="1"/>
</dbReference>
<protein>
    <recommendedName>
        <fullName evidence="4">Inner membrane protein YbaN</fullName>
    </recommendedName>
</protein>
<dbReference type="Proteomes" id="UP000016649">
    <property type="component" value="Unassembled WGS sequence"/>
</dbReference>
<evidence type="ECO:0000313" key="2">
    <source>
        <dbReference type="EMBL" id="ERJ94057.1"/>
    </source>
</evidence>
<name>A0ABN0P0J1_TRELE</name>
<feature type="transmembrane region" description="Helical" evidence="1">
    <location>
        <begin position="102"/>
        <end position="120"/>
    </location>
</feature>
<dbReference type="InterPro" id="IPR007401">
    <property type="entry name" value="DUF454"/>
</dbReference>
<feature type="transmembrane region" description="Helical" evidence="1">
    <location>
        <begin position="76"/>
        <end position="95"/>
    </location>
</feature>
<dbReference type="PIRSF" id="PIRSF016789">
    <property type="entry name" value="DUF454"/>
    <property type="match status" value="1"/>
</dbReference>
<dbReference type="EMBL" id="AWVH01000006">
    <property type="protein sequence ID" value="ERJ94057.1"/>
    <property type="molecule type" value="Genomic_DNA"/>
</dbReference>
<reference evidence="2 3" key="1">
    <citation type="submission" date="2013-08" db="EMBL/GenBank/DDBJ databases">
        <authorList>
            <person name="Weinstock G."/>
            <person name="Sodergren E."/>
            <person name="Wylie T."/>
            <person name="Fulton L."/>
            <person name="Fulton R."/>
            <person name="Fronick C."/>
            <person name="O'Laughlin M."/>
            <person name="Godfrey J."/>
            <person name="Miner T."/>
            <person name="Herter B."/>
            <person name="Appelbaum E."/>
            <person name="Cordes M."/>
            <person name="Lek S."/>
            <person name="Wollam A."/>
            <person name="Pepin K.H."/>
            <person name="Palsikar V.B."/>
            <person name="Mitreva M."/>
            <person name="Wilson R.K."/>
        </authorList>
    </citation>
    <scope>NUCLEOTIDE SEQUENCE [LARGE SCALE GENOMIC DNA]</scope>
    <source>
        <strain evidence="2 3">ATCC 700332</strain>
    </source>
</reference>
<sequence>MTMKNPIRFVWLFFGFLSLGLGTVGIVLPFLPTVPFYLATVFCFAKSSKKLHDWFIGTSLYKNHLESFVQHKAMTVTTKVSVLISVTAVMLFGFIMMKRVPIGRICLAVVWICHVVYFLFGVKTVKKQTDSNPVQKPELSLKRETVQE</sequence>
<dbReference type="PANTHER" id="PTHR35813:SF1">
    <property type="entry name" value="INNER MEMBRANE PROTEIN YBAN"/>
    <property type="match status" value="1"/>
</dbReference>
<evidence type="ECO:0000256" key="1">
    <source>
        <dbReference type="SAM" id="Phobius"/>
    </source>
</evidence>
<evidence type="ECO:0000313" key="3">
    <source>
        <dbReference type="Proteomes" id="UP000016649"/>
    </source>
</evidence>
<keyword evidence="1" id="KW-1133">Transmembrane helix</keyword>
<comment type="caution">
    <text evidence="2">The sequence shown here is derived from an EMBL/GenBank/DDBJ whole genome shotgun (WGS) entry which is preliminary data.</text>
</comment>
<proteinExistence type="predicted"/>
<keyword evidence="1" id="KW-0472">Membrane</keyword>
<gene>
    <name evidence="2" type="ORF">HMPREF9193_00412</name>
</gene>
<accession>A0ABN0P0J1</accession>
<organism evidence="2 3">
    <name type="scientific">Treponema lecithinolyticum ATCC 700332</name>
    <dbReference type="NCBI Taxonomy" id="1321815"/>
    <lineage>
        <taxon>Bacteria</taxon>
        <taxon>Pseudomonadati</taxon>
        <taxon>Spirochaetota</taxon>
        <taxon>Spirochaetia</taxon>
        <taxon>Spirochaetales</taxon>
        <taxon>Treponemataceae</taxon>
        <taxon>Treponema</taxon>
    </lineage>
</organism>
<dbReference type="PANTHER" id="PTHR35813">
    <property type="entry name" value="INNER MEMBRANE PROTEIN YBAN"/>
    <property type="match status" value="1"/>
</dbReference>
<feature type="transmembrane region" description="Helical" evidence="1">
    <location>
        <begin position="9"/>
        <end position="31"/>
    </location>
</feature>